<dbReference type="Gene3D" id="1.10.720.30">
    <property type="entry name" value="SAP domain"/>
    <property type="match status" value="1"/>
</dbReference>
<feature type="domain" description="SAP" evidence="3">
    <location>
        <begin position="294"/>
        <end position="328"/>
    </location>
</feature>
<keyword evidence="1" id="KW-0175">Coiled coil</keyword>
<evidence type="ECO:0000259" key="3">
    <source>
        <dbReference type="PROSITE" id="PS50800"/>
    </source>
</evidence>
<dbReference type="OrthoDB" id="445357at2759"/>
<evidence type="ECO:0000256" key="2">
    <source>
        <dbReference type="SAM" id="MobiDB-lite"/>
    </source>
</evidence>
<proteinExistence type="predicted"/>
<dbReference type="InterPro" id="IPR003034">
    <property type="entry name" value="SAP_dom"/>
</dbReference>
<feature type="coiled-coil region" evidence="1">
    <location>
        <begin position="314"/>
        <end position="341"/>
    </location>
</feature>
<dbReference type="HOGENOM" id="CLU_787482_0_0_1"/>
<dbReference type="EMBL" id="KK365142">
    <property type="protein sequence ID" value="KCZ81458.1"/>
    <property type="molecule type" value="Genomic_DNA"/>
</dbReference>
<reference evidence="5" key="1">
    <citation type="submission" date="2013-02" db="EMBL/GenBank/DDBJ databases">
        <authorList>
            <consortium name="The Broad Institute Genome Sequencing Platform"/>
            <person name="Cuomo C."/>
            <person name="Becnel J."/>
            <person name="Sanscrainte N."/>
            <person name="Walker B."/>
            <person name="Young S.K."/>
            <person name="Zeng Q."/>
            <person name="Gargeya S."/>
            <person name="Fitzgerald M."/>
            <person name="Haas B."/>
            <person name="Abouelleil A."/>
            <person name="Alvarado L."/>
            <person name="Arachchi H.M."/>
            <person name="Berlin A.M."/>
            <person name="Chapman S.B."/>
            <person name="Dewar J."/>
            <person name="Goldberg J."/>
            <person name="Griggs A."/>
            <person name="Gujja S."/>
            <person name="Hansen M."/>
            <person name="Howarth C."/>
            <person name="Imamovic A."/>
            <person name="Larimer J."/>
            <person name="McCowan C."/>
            <person name="Murphy C."/>
            <person name="Neiman D."/>
            <person name="Pearson M."/>
            <person name="Priest M."/>
            <person name="Roberts A."/>
            <person name="Saif S."/>
            <person name="Shea T."/>
            <person name="Sisk P."/>
            <person name="Sykes S."/>
            <person name="Wortman J."/>
            <person name="Nusbaum C."/>
            <person name="Birren B."/>
        </authorList>
    </citation>
    <scope>NUCLEOTIDE SEQUENCE [LARGE SCALE GENOMIC DNA]</scope>
    <source>
        <strain evidence="5">PRA339</strain>
    </source>
</reference>
<dbReference type="Pfam" id="PF02037">
    <property type="entry name" value="SAP"/>
    <property type="match status" value="1"/>
</dbReference>
<protein>
    <recommendedName>
        <fullName evidence="3">SAP domain-containing protein</fullName>
    </recommendedName>
</protein>
<gene>
    <name evidence="4" type="ORF">H312_01130</name>
</gene>
<name>A0A059F2F7_9MICR</name>
<sequence length="352" mass="41502">MDKDHPYIPQRGRPRKTKEDESVSDVLKKIEVDKIHPNNIKRELGFTNDRSFKNIVLDPILHQQYEFNRKEFNPNQNNIPYFQRAYEQRRDNEMNLLSAVKEKNISTVDVDRSMNCSSMYNPNNDMHKIEFNRVCYNNPMINEPMPVDNEVVNNNLYSSPVYNNLRNTDNLTNFVTNKFTGTSLGQTLSHQSNATNFDTDPNNLPYQNYSLWVNRKKRKNNPLLWQYINQSFVHPSKLSSVDYVQKRFLGTFTQPVQEKNNYQVLPLFLNSSSHSHEFESIAKLFLEKTDAVSYDNITVMQLKNLMKEFGLCHNGKKTELIDRLRATIERIKNKLHNVNKKEDVPEEEFSYF</sequence>
<dbReference type="PROSITE" id="PS50800">
    <property type="entry name" value="SAP"/>
    <property type="match status" value="1"/>
</dbReference>
<keyword evidence="5" id="KW-1185">Reference proteome</keyword>
<dbReference type="VEuPathDB" id="MicrosporidiaDB:H312_01130"/>
<feature type="region of interest" description="Disordered" evidence="2">
    <location>
        <begin position="1"/>
        <end position="23"/>
    </location>
</feature>
<evidence type="ECO:0000256" key="1">
    <source>
        <dbReference type="SAM" id="Coils"/>
    </source>
</evidence>
<accession>A0A059F2F7</accession>
<dbReference type="Proteomes" id="UP000030655">
    <property type="component" value="Unassembled WGS sequence"/>
</dbReference>
<evidence type="ECO:0000313" key="5">
    <source>
        <dbReference type="Proteomes" id="UP000030655"/>
    </source>
</evidence>
<organism evidence="4 5">
    <name type="scientific">Anncaliia algerae PRA339</name>
    <dbReference type="NCBI Taxonomy" id="1288291"/>
    <lineage>
        <taxon>Eukaryota</taxon>
        <taxon>Fungi</taxon>
        <taxon>Fungi incertae sedis</taxon>
        <taxon>Microsporidia</taxon>
        <taxon>Tubulinosematoidea</taxon>
        <taxon>Tubulinosematidae</taxon>
        <taxon>Anncaliia</taxon>
    </lineage>
</organism>
<evidence type="ECO:0000313" key="4">
    <source>
        <dbReference type="EMBL" id="KCZ81458.1"/>
    </source>
</evidence>
<dbReference type="AlphaFoldDB" id="A0A059F2F7"/>
<reference evidence="4 5" key="2">
    <citation type="submission" date="2014-03" db="EMBL/GenBank/DDBJ databases">
        <title>The Genome Sequence of Anncaliia algerae insect isolate PRA339.</title>
        <authorList>
            <consortium name="The Broad Institute Genome Sequencing Platform"/>
            <consortium name="The Broad Institute Genome Sequencing Center for Infectious Disease"/>
            <person name="Cuomo C."/>
            <person name="Becnel J."/>
            <person name="Sanscrainte N."/>
            <person name="Walker B."/>
            <person name="Young S.K."/>
            <person name="Zeng Q."/>
            <person name="Gargeya S."/>
            <person name="Fitzgerald M."/>
            <person name="Haas B."/>
            <person name="Abouelleil A."/>
            <person name="Alvarado L."/>
            <person name="Arachchi H.M."/>
            <person name="Berlin A.M."/>
            <person name="Chapman S.B."/>
            <person name="Dewar J."/>
            <person name="Goldberg J."/>
            <person name="Griggs A."/>
            <person name="Gujja S."/>
            <person name="Hansen M."/>
            <person name="Howarth C."/>
            <person name="Imamovic A."/>
            <person name="Larimer J."/>
            <person name="McCowan C."/>
            <person name="Murphy C."/>
            <person name="Neiman D."/>
            <person name="Pearson M."/>
            <person name="Priest M."/>
            <person name="Roberts A."/>
            <person name="Saif S."/>
            <person name="Shea T."/>
            <person name="Sisk P."/>
            <person name="Sykes S."/>
            <person name="Wortman J."/>
            <person name="Nusbaum C."/>
            <person name="Birren B."/>
        </authorList>
    </citation>
    <scope>NUCLEOTIDE SEQUENCE [LARGE SCALE GENOMIC DNA]</scope>
    <source>
        <strain evidence="4 5">PRA339</strain>
    </source>
</reference>
<dbReference type="SUPFAM" id="SSF68906">
    <property type="entry name" value="SAP domain"/>
    <property type="match status" value="1"/>
</dbReference>
<dbReference type="InterPro" id="IPR036361">
    <property type="entry name" value="SAP_dom_sf"/>
</dbReference>